<dbReference type="OrthoDB" id="9793412at2"/>
<feature type="domain" description="Phosphoribosyltransferase" evidence="2">
    <location>
        <begin position="119"/>
        <end position="215"/>
    </location>
</feature>
<dbReference type="CDD" id="cd06223">
    <property type="entry name" value="PRTases_typeI"/>
    <property type="match status" value="1"/>
</dbReference>
<reference evidence="3 4" key="1">
    <citation type="submission" date="2014-12" db="EMBL/GenBank/DDBJ databases">
        <title>Complete genome sequence of Francisella guanzhouensis strain 08HL01032 isolated from air-conditioning system in China.</title>
        <authorList>
            <person name="Svensson D."/>
            <person name="Ohrman C."/>
            <person name="Backman S."/>
            <person name="Karlsson E."/>
            <person name="Nilsson E."/>
            <person name="Bystrom M."/>
            <person name="Larkeryd A."/>
            <person name="Stenberg P."/>
            <person name="Scholtz H.C."/>
            <person name="Forsman M."/>
            <person name="Sjodin A."/>
        </authorList>
    </citation>
    <scope>NUCLEOTIDE SEQUENCE [LARGE SCALE GENOMIC DNA]</scope>
    <source>
        <strain evidence="3 4">08HL01032</strain>
    </source>
</reference>
<dbReference type="AlphaFoldDB" id="A0A0A8EBF5"/>
<dbReference type="PANTHER" id="PTHR47505:SF1">
    <property type="entry name" value="DNA UTILIZATION PROTEIN YHGH"/>
    <property type="match status" value="1"/>
</dbReference>
<keyword evidence="4" id="KW-1185">Reference proteome</keyword>
<dbReference type="InterPro" id="IPR029057">
    <property type="entry name" value="PRTase-like"/>
</dbReference>
<dbReference type="Gene3D" id="3.40.50.2020">
    <property type="match status" value="1"/>
</dbReference>
<dbReference type="EMBL" id="CP010427">
    <property type="protein sequence ID" value="AJC49481.1"/>
    <property type="molecule type" value="Genomic_DNA"/>
</dbReference>
<sequence length="217" mass="25324">MEIIPKIIKLLFKQSCLLCRQSSDNVTCEYCFRGLVSDLNFNKQTIELDCEYDYYYLLNYSAEVKYLLKKLKFHKDLLVEPIFERLISLWWQNSIGKELDSVDAIAAVPSHKFRYLYRGFNQAELLANRLSQYTNIPPTFTNYERTKYTKPQSKSSKKNRIDQIKGVFKLNKPIQAKHLVVFDDVLTTGSTLKEFIQTVKKESLVDKISIITLVRAG</sequence>
<organism evidence="3 4">
    <name type="scientific">Allofrancisella guangzhouensis</name>
    <dbReference type="NCBI Taxonomy" id="594679"/>
    <lineage>
        <taxon>Bacteria</taxon>
        <taxon>Pseudomonadati</taxon>
        <taxon>Pseudomonadota</taxon>
        <taxon>Gammaproteobacteria</taxon>
        <taxon>Thiotrichales</taxon>
        <taxon>Francisellaceae</taxon>
        <taxon>Allofrancisella</taxon>
    </lineage>
</organism>
<evidence type="ECO:0000313" key="4">
    <source>
        <dbReference type="Proteomes" id="UP000031104"/>
    </source>
</evidence>
<dbReference type="GO" id="GO:0016757">
    <property type="term" value="F:glycosyltransferase activity"/>
    <property type="evidence" value="ECO:0007669"/>
    <property type="project" value="UniProtKB-KW"/>
</dbReference>
<dbReference type="InterPro" id="IPR000836">
    <property type="entry name" value="PRTase_dom"/>
</dbReference>
<evidence type="ECO:0000256" key="1">
    <source>
        <dbReference type="ARBA" id="ARBA00008007"/>
    </source>
</evidence>
<dbReference type="RefSeq" id="WP_039125600.1">
    <property type="nucleotide sequence ID" value="NZ_CP010427.1"/>
</dbReference>
<dbReference type="SUPFAM" id="SSF53271">
    <property type="entry name" value="PRTase-like"/>
    <property type="match status" value="1"/>
</dbReference>
<accession>A0A0A8EBF5</accession>
<dbReference type="PANTHER" id="PTHR47505">
    <property type="entry name" value="DNA UTILIZATION PROTEIN YHGH"/>
    <property type="match status" value="1"/>
</dbReference>
<keyword evidence="3" id="KW-0808">Transferase</keyword>
<dbReference type="HOGENOM" id="CLU_054549_1_0_6"/>
<gene>
    <name evidence="3" type="ORF">SD28_07590</name>
</gene>
<comment type="similarity">
    <text evidence="1">Belongs to the ComF/GntX family.</text>
</comment>
<evidence type="ECO:0000313" key="3">
    <source>
        <dbReference type="EMBL" id="AJC49481.1"/>
    </source>
</evidence>
<name>A0A0A8EBF5_9GAMM</name>
<dbReference type="KEGG" id="fgu:SD28_07590"/>
<dbReference type="InterPro" id="IPR051910">
    <property type="entry name" value="ComF/GntX_DNA_util-trans"/>
</dbReference>
<dbReference type="STRING" id="594679.SD28_07590"/>
<dbReference type="Proteomes" id="UP000031104">
    <property type="component" value="Chromosome"/>
</dbReference>
<proteinExistence type="inferred from homology"/>
<dbReference type="Pfam" id="PF00156">
    <property type="entry name" value="Pribosyltran"/>
    <property type="match status" value="1"/>
</dbReference>
<protein>
    <submittedName>
        <fullName evidence="3">Amidophosphoribosyltransferase</fullName>
    </submittedName>
</protein>
<evidence type="ECO:0000259" key="2">
    <source>
        <dbReference type="Pfam" id="PF00156"/>
    </source>
</evidence>
<keyword evidence="3" id="KW-0328">Glycosyltransferase</keyword>